<accession>A0ABT8LBI8</accession>
<evidence type="ECO:0000313" key="7">
    <source>
        <dbReference type="Proteomes" id="UP001172083"/>
    </source>
</evidence>
<dbReference type="InterPro" id="IPR018062">
    <property type="entry name" value="HTH_AraC-typ_CS"/>
</dbReference>
<dbReference type="Proteomes" id="UP001172083">
    <property type="component" value="Unassembled WGS sequence"/>
</dbReference>
<dbReference type="SMART" id="SM00342">
    <property type="entry name" value="HTH_ARAC"/>
    <property type="match status" value="1"/>
</dbReference>
<evidence type="ECO:0000256" key="4">
    <source>
        <dbReference type="SAM" id="Phobius"/>
    </source>
</evidence>
<reference evidence="6" key="1">
    <citation type="submission" date="2023-06" db="EMBL/GenBank/DDBJ databases">
        <title>Genomic of Agaribacillus aureum.</title>
        <authorList>
            <person name="Wang G."/>
        </authorList>
    </citation>
    <scope>NUCLEOTIDE SEQUENCE</scope>
    <source>
        <strain evidence="6">BMA12</strain>
    </source>
</reference>
<dbReference type="RefSeq" id="WP_346760480.1">
    <property type="nucleotide sequence ID" value="NZ_JAUJEB010000006.1"/>
</dbReference>
<sequence length="373" mass="43027">MKLLDLMPLLATLIGTVLLVFVLFRKSGLGKNKLIRYVLASLIFIHTFTAFDHYLTISTDGTSGFYGMSYLFVHLIGFLFYYFVVLFTKTNPDVKKWLWIVVGYTLIRWMFFYPLFEYENLSDFLSSGGEETEYNDWFELEYLITSVINIVLIFAAYFRLKKAPLALNLDDRQSFSLKWVKLIFVTFVVLQMGVLAKDLIASYTVENYQAYMKIETLMISIFFFAFAYSIMHFPVFAFSGDFDDLPQETKQKYAKSSLTDSSVLFQEIHDLVAQEKLYLDFDLKLNTVAEKLDKSIHHISQAINQSSGKNFPDFINGFRIEAAKKKLLEPKPDTIYAISLDVGFNSKAAFYTAFKKATSQTPTTFKQAHKNNV</sequence>
<gene>
    <name evidence="6" type="ORF">QQ020_23875</name>
</gene>
<keyword evidence="4" id="KW-0472">Membrane</keyword>
<feature type="transmembrane region" description="Helical" evidence="4">
    <location>
        <begin position="97"/>
        <end position="116"/>
    </location>
</feature>
<dbReference type="SUPFAM" id="SSF46689">
    <property type="entry name" value="Homeodomain-like"/>
    <property type="match status" value="1"/>
</dbReference>
<dbReference type="PANTHER" id="PTHR43280:SF29">
    <property type="entry name" value="ARAC-FAMILY TRANSCRIPTIONAL REGULATOR"/>
    <property type="match status" value="1"/>
</dbReference>
<dbReference type="PROSITE" id="PS01124">
    <property type="entry name" value="HTH_ARAC_FAMILY_2"/>
    <property type="match status" value="1"/>
</dbReference>
<organism evidence="6 7">
    <name type="scientific">Agaribacillus aureus</name>
    <dbReference type="NCBI Taxonomy" id="3051825"/>
    <lineage>
        <taxon>Bacteria</taxon>
        <taxon>Pseudomonadati</taxon>
        <taxon>Bacteroidota</taxon>
        <taxon>Cytophagia</taxon>
        <taxon>Cytophagales</taxon>
        <taxon>Splendidivirgaceae</taxon>
        <taxon>Agaribacillus</taxon>
    </lineage>
</organism>
<evidence type="ECO:0000256" key="3">
    <source>
        <dbReference type="ARBA" id="ARBA00023163"/>
    </source>
</evidence>
<dbReference type="InterPro" id="IPR018060">
    <property type="entry name" value="HTH_AraC"/>
</dbReference>
<evidence type="ECO:0000313" key="6">
    <source>
        <dbReference type="EMBL" id="MDN5215140.1"/>
    </source>
</evidence>
<feature type="transmembrane region" description="Helical" evidence="4">
    <location>
        <begin position="216"/>
        <end position="238"/>
    </location>
</feature>
<protein>
    <submittedName>
        <fullName evidence="6">Helix-turn-helix domain-containing protein</fullName>
    </submittedName>
</protein>
<feature type="transmembrane region" description="Helical" evidence="4">
    <location>
        <begin position="36"/>
        <end position="55"/>
    </location>
</feature>
<feature type="transmembrane region" description="Helical" evidence="4">
    <location>
        <begin position="67"/>
        <end position="85"/>
    </location>
</feature>
<dbReference type="InterPro" id="IPR009057">
    <property type="entry name" value="Homeodomain-like_sf"/>
</dbReference>
<feature type="domain" description="HTH araC/xylS-type" evidence="5">
    <location>
        <begin position="262"/>
        <end position="368"/>
    </location>
</feature>
<proteinExistence type="predicted"/>
<evidence type="ECO:0000256" key="2">
    <source>
        <dbReference type="ARBA" id="ARBA00023125"/>
    </source>
</evidence>
<comment type="caution">
    <text evidence="6">The sequence shown here is derived from an EMBL/GenBank/DDBJ whole genome shotgun (WGS) entry which is preliminary data.</text>
</comment>
<keyword evidence="4" id="KW-1133">Transmembrane helix</keyword>
<keyword evidence="7" id="KW-1185">Reference proteome</keyword>
<feature type="transmembrane region" description="Helical" evidence="4">
    <location>
        <begin position="179"/>
        <end position="196"/>
    </location>
</feature>
<dbReference type="EMBL" id="JAUJEB010000006">
    <property type="protein sequence ID" value="MDN5215140.1"/>
    <property type="molecule type" value="Genomic_DNA"/>
</dbReference>
<evidence type="ECO:0000259" key="5">
    <source>
        <dbReference type="PROSITE" id="PS01124"/>
    </source>
</evidence>
<dbReference type="Gene3D" id="1.10.10.60">
    <property type="entry name" value="Homeodomain-like"/>
    <property type="match status" value="1"/>
</dbReference>
<keyword evidence="3" id="KW-0804">Transcription</keyword>
<name>A0ABT8LBI8_9BACT</name>
<feature type="transmembrane region" description="Helical" evidence="4">
    <location>
        <begin position="140"/>
        <end position="158"/>
    </location>
</feature>
<keyword evidence="1" id="KW-0805">Transcription regulation</keyword>
<dbReference type="Pfam" id="PF12833">
    <property type="entry name" value="HTH_18"/>
    <property type="match status" value="1"/>
</dbReference>
<dbReference type="PROSITE" id="PS00041">
    <property type="entry name" value="HTH_ARAC_FAMILY_1"/>
    <property type="match status" value="1"/>
</dbReference>
<keyword evidence="4" id="KW-0812">Transmembrane</keyword>
<evidence type="ECO:0000256" key="1">
    <source>
        <dbReference type="ARBA" id="ARBA00023015"/>
    </source>
</evidence>
<feature type="transmembrane region" description="Helical" evidence="4">
    <location>
        <begin position="6"/>
        <end position="24"/>
    </location>
</feature>
<keyword evidence="2" id="KW-0238">DNA-binding</keyword>
<dbReference type="PANTHER" id="PTHR43280">
    <property type="entry name" value="ARAC-FAMILY TRANSCRIPTIONAL REGULATOR"/>
    <property type="match status" value="1"/>
</dbReference>